<dbReference type="GO" id="GO:0005524">
    <property type="term" value="F:ATP binding"/>
    <property type="evidence" value="ECO:0007669"/>
    <property type="project" value="UniProtKB-KW"/>
</dbReference>
<dbReference type="OrthoDB" id="9815222at2"/>
<feature type="domain" description="Helicase ATP-binding" evidence="10">
    <location>
        <begin position="31"/>
        <end position="230"/>
    </location>
</feature>
<dbReference type="Pfam" id="PF00270">
    <property type="entry name" value="DEAD"/>
    <property type="match status" value="1"/>
</dbReference>
<dbReference type="Pfam" id="PF00271">
    <property type="entry name" value="Helicase_C"/>
    <property type="match status" value="1"/>
</dbReference>
<keyword evidence="3" id="KW-0378">Hydrolase</keyword>
<keyword evidence="4" id="KW-0347">Helicase</keyword>
<dbReference type="InterPro" id="IPR017170">
    <property type="entry name" value="Lhr-like"/>
</dbReference>
<evidence type="ECO:0000259" key="10">
    <source>
        <dbReference type="PROSITE" id="PS51192"/>
    </source>
</evidence>
<dbReference type="SUPFAM" id="SSF52540">
    <property type="entry name" value="P-loop containing nucleoside triphosphate hydrolases"/>
    <property type="match status" value="1"/>
</dbReference>
<evidence type="ECO:0000256" key="7">
    <source>
        <dbReference type="ARBA" id="ARBA00023204"/>
    </source>
</evidence>
<dbReference type="PROSITE" id="PS51194">
    <property type="entry name" value="HELICASE_CTER"/>
    <property type="match status" value="1"/>
</dbReference>
<dbReference type="InterPro" id="IPR001650">
    <property type="entry name" value="Helicase_C-like"/>
</dbReference>
<evidence type="ECO:0000256" key="3">
    <source>
        <dbReference type="ARBA" id="ARBA00022801"/>
    </source>
</evidence>
<keyword evidence="8" id="KW-0413">Isomerase</keyword>
<dbReference type="Pfam" id="PF08494">
    <property type="entry name" value="DEAD_assoc"/>
    <property type="match status" value="1"/>
</dbReference>
<dbReference type="PROSITE" id="PS51192">
    <property type="entry name" value="HELICASE_ATP_BIND_1"/>
    <property type="match status" value="1"/>
</dbReference>
<evidence type="ECO:0000256" key="9">
    <source>
        <dbReference type="ARBA" id="ARBA00093467"/>
    </source>
</evidence>
<evidence type="ECO:0000256" key="6">
    <source>
        <dbReference type="ARBA" id="ARBA00023125"/>
    </source>
</evidence>
<dbReference type="GO" id="GO:0004386">
    <property type="term" value="F:helicase activity"/>
    <property type="evidence" value="ECO:0007669"/>
    <property type="project" value="UniProtKB-KW"/>
</dbReference>
<evidence type="ECO:0000256" key="4">
    <source>
        <dbReference type="ARBA" id="ARBA00022806"/>
    </source>
</evidence>
<dbReference type="NCBIfam" id="TIGR04121">
    <property type="entry name" value="DEXH_lig_assoc"/>
    <property type="match status" value="1"/>
</dbReference>
<dbReference type="Proteomes" id="UP000321204">
    <property type="component" value="Chromosome"/>
</dbReference>
<keyword evidence="2" id="KW-0227">DNA damage</keyword>
<keyword evidence="7" id="KW-0234">DNA repair</keyword>
<evidence type="ECO:0000256" key="8">
    <source>
        <dbReference type="ARBA" id="ARBA00023235"/>
    </source>
</evidence>
<protein>
    <submittedName>
        <fullName evidence="12">Ligase-associated DNA damage response DEXH box helicase</fullName>
    </submittedName>
</protein>
<dbReference type="GO" id="GO:0003677">
    <property type="term" value="F:DNA binding"/>
    <property type="evidence" value="ECO:0007669"/>
    <property type="project" value="UniProtKB-KW"/>
</dbReference>
<dbReference type="InterPro" id="IPR011545">
    <property type="entry name" value="DEAD/DEAH_box_helicase_dom"/>
</dbReference>
<dbReference type="Pfam" id="PF19306">
    <property type="entry name" value="WHD_Lhr"/>
    <property type="match status" value="1"/>
</dbReference>
<dbReference type="InterPro" id="IPR052511">
    <property type="entry name" value="ATP-dep_Helicase"/>
</dbReference>
<sequence>MKLEKTDGFRIVKDWLAAKEFKPFAYQQEAWQRIINAESGLVNAPTGTGKTFSVFLGAVIRFINDNPATFQSKAKNGLQLIWVTPLRALAKDIGRAMEEVINELGLQWKVGIRNGDTSTAERAKQKRQMPEVLIITPESLHLLLAQKDYPAVFQSLKTIAVDEWHELIGSKRGVQVELALSRIVGVRSSANQASNIEFQPSNLSIWGISATIGNLDEAKDVLLSPLKTKGVIVRAQLQKQIEIESVFPDEIEKYPWAGHLGIKLAEKIIPVIDNSRTTLIFINTRGMSELWYQTLLNVAPHLAGAIALHHGSIDMALRTWIEEALHEGRLKAVVCTASLDLGVDFRPVETVVQVGSPKGVARFLQRAGRSGHSPDAVSKIYFLPTHSLELVEAAALKKAVSRQFIESREPLLLCYDVLVQYLGTLACGEGFYPGQIFEEVKRTNCFSELTEDEWDEMLYFIASGGNALQQYDEYKKVEVLNGLYKITSRRIALRHRLHIGTIVSDNMMKVKFMGGGYVGVIEESFITRLEPGDAFTLAGRTLELVTIKEMTAFVKKSSKKNAKIPSWMGGRLPLSASLGKVLRETVSEASLDRPSLTVSRKTKELNQSSTANDQRPIELQVLRPLFALQKTLSHVPGEKELLIEQIETRDGFHLFVYPFEGRLVHEAMGALLAYRIGRLLPITFSIAMNDYGFELLSDQPIPVDDSNVYELFSPDNLMEDIQRSVNSTEMAKRKFRDIAVIGGLIFQGFPGEYKKARHLQASAGLLFNVFNEYDPDNVLIRQAYAEVFSQQMEELRLRDMLQRVQKSKIILTYPERLTPFCFPIKVDSMRENLTSEKLADRVRRMQEQLNNLS</sequence>
<evidence type="ECO:0000259" key="11">
    <source>
        <dbReference type="PROSITE" id="PS51194"/>
    </source>
</evidence>
<dbReference type="CDD" id="cd18796">
    <property type="entry name" value="SF2_C_LHR"/>
    <property type="match status" value="1"/>
</dbReference>
<comment type="similarity">
    <text evidence="9">Belongs to the Lhr helicase family. Lhr-Core subfamily.</text>
</comment>
<dbReference type="InterPro" id="IPR013701">
    <property type="entry name" value="Lhr-like_DEAD/DEAH_assoc"/>
</dbReference>
<keyword evidence="13" id="KW-1185">Reference proteome</keyword>
<dbReference type="GO" id="GO:0016887">
    <property type="term" value="F:ATP hydrolysis activity"/>
    <property type="evidence" value="ECO:0007669"/>
    <property type="project" value="TreeGrafter"/>
</dbReference>
<evidence type="ECO:0000313" key="12">
    <source>
        <dbReference type="EMBL" id="QEC58586.1"/>
    </source>
</evidence>
<keyword evidence="6" id="KW-0238">DNA-binding</keyword>
<dbReference type="PANTHER" id="PTHR47962:SF3">
    <property type="entry name" value="LARGE ATP-DEPENDENT HELICASE-RELATED PROTEIN"/>
    <property type="match status" value="1"/>
</dbReference>
<dbReference type="EMBL" id="CP042433">
    <property type="protein sequence ID" value="QEC58586.1"/>
    <property type="molecule type" value="Genomic_DNA"/>
</dbReference>
<gene>
    <name evidence="12" type="ORF">FSB75_19875</name>
</gene>
<dbReference type="GO" id="GO:0006281">
    <property type="term" value="P:DNA repair"/>
    <property type="evidence" value="ECO:0007669"/>
    <property type="project" value="UniProtKB-KW"/>
</dbReference>
<dbReference type="GO" id="GO:0016874">
    <property type="term" value="F:ligase activity"/>
    <property type="evidence" value="ECO:0007669"/>
    <property type="project" value="UniProtKB-KW"/>
</dbReference>
<accession>A0A5B8UQ65</accession>
<evidence type="ECO:0000256" key="5">
    <source>
        <dbReference type="ARBA" id="ARBA00022840"/>
    </source>
</evidence>
<dbReference type="SMART" id="SM00487">
    <property type="entry name" value="DEXDc"/>
    <property type="match status" value="1"/>
</dbReference>
<keyword evidence="12" id="KW-0436">Ligase</keyword>
<dbReference type="KEGG" id="fgg:FSB75_19875"/>
<keyword evidence="5" id="KW-0067">ATP-binding</keyword>
<dbReference type="PIRSF" id="PIRSF037307">
    <property type="entry name" value="Lhr-like_helic_prd"/>
    <property type="match status" value="1"/>
</dbReference>
<organism evidence="12 13">
    <name type="scientific">Flavisolibacter ginsenosidimutans</name>
    <dbReference type="NCBI Taxonomy" id="661481"/>
    <lineage>
        <taxon>Bacteria</taxon>
        <taxon>Pseudomonadati</taxon>
        <taxon>Bacteroidota</taxon>
        <taxon>Chitinophagia</taxon>
        <taxon>Chitinophagales</taxon>
        <taxon>Chitinophagaceae</taxon>
        <taxon>Flavisolibacter</taxon>
    </lineage>
</organism>
<reference evidence="12 13" key="1">
    <citation type="journal article" date="2015" name="Int. J. Syst. Evol. Microbiol.">
        <title>Flavisolibacter ginsenosidimutans sp. nov., with ginsenoside-converting activity isolated from soil used for cultivating ginseng.</title>
        <authorList>
            <person name="Zhao Y."/>
            <person name="Liu Q."/>
            <person name="Kang M.S."/>
            <person name="Jin F."/>
            <person name="Yu H."/>
            <person name="Im W.T."/>
        </authorList>
    </citation>
    <scope>NUCLEOTIDE SEQUENCE [LARGE SCALE GENOMIC DNA]</scope>
    <source>
        <strain evidence="12 13">Gsoil 636</strain>
    </source>
</reference>
<dbReference type="PANTHER" id="PTHR47962">
    <property type="entry name" value="ATP-DEPENDENT HELICASE LHR-RELATED-RELATED"/>
    <property type="match status" value="1"/>
</dbReference>
<dbReference type="SMART" id="SM00490">
    <property type="entry name" value="HELICc"/>
    <property type="match status" value="1"/>
</dbReference>
<evidence type="ECO:0000256" key="2">
    <source>
        <dbReference type="ARBA" id="ARBA00022763"/>
    </source>
</evidence>
<dbReference type="InterPro" id="IPR026362">
    <property type="entry name" value="DEXH_lig_assoc"/>
</dbReference>
<dbReference type="AlphaFoldDB" id="A0A5B8UQ65"/>
<dbReference type="Gene3D" id="3.40.50.300">
    <property type="entry name" value="P-loop containing nucleotide triphosphate hydrolases"/>
    <property type="match status" value="2"/>
</dbReference>
<keyword evidence="1" id="KW-0547">Nucleotide-binding</keyword>
<dbReference type="InterPro" id="IPR027417">
    <property type="entry name" value="P-loop_NTPase"/>
</dbReference>
<feature type="domain" description="Helicase C-terminal" evidence="11">
    <location>
        <begin position="264"/>
        <end position="426"/>
    </location>
</feature>
<dbReference type="InterPro" id="IPR045628">
    <property type="entry name" value="Lhr_WH_dom"/>
</dbReference>
<evidence type="ECO:0000256" key="1">
    <source>
        <dbReference type="ARBA" id="ARBA00022741"/>
    </source>
</evidence>
<evidence type="ECO:0000313" key="13">
    <source>
        <dbReference type="Proteomes" id="UP000321204"/>
    </source>
</evidence>
<proteinExistence type="inferred from homology"/>
<dbReference type="InterPro" id="IPR014001">
    <property type="entry name" value="Helicase_ATP-bd"/>
</dbReference>
<name>A0A5B8UQ65_9BACT</name>